<keyword evidence="1" id="KW-0378">Hydrolase</keyword>
<dbReference type="SMART" id="SM00331">
    <property type="entry name" value="PP2C_SIG"/>
    <property type="match status" value="1"/>
</dbReference>
<accession>A0A542DVI2</accession>
<dbReference type="Gene3D" id="3.60.40.10">
    <property type="entry name" value="PPM-type phosphatase domain"/>
    <property type="match status" value="1"/>
</dbReference>
<protein>
    <submittedName>
        <fullName evidence="4">Stage II sporulation protein E</fullName>
    </submittedName>
</protein>
<name>A0A542DVI2_9MICO</name>
<dbReference type="PANTHER" id="PTHR43156:SF2">
    <property type="entry name" value="STAGE II SPORULATION PROTEIN E"/>
    <property type="match status" value="1"/>
</dbReference>
<dbReference type="PANTHER" id="PTHR43156">
    <property type="entry name" value="STAGE II SPORULATION PROTEIN E-RELATED"/>
    <property type="match status" value="1"/>
</dbReference>
<dbReference type="GO" id="GO:0016791">
    <property type="term" value="F:phosphatase activity"/>
    <property type="evidence" value="ECO:0007669"/>
    <property type="project" value="TreeGrafter"/>
</dbReference>
<keyword evidence="5" id="KW-1185">Reference proteome</keyword>
<dbReference type="SUPFAM" id="SSF81606">
    <property type="entry name" value="PP2C-like"/>
    <property type="match status" value="1"/>
</dbReference>
<proteinExistence type="predicted"/>
<feature type="transmembrane region" description="Helical" evidence="2">
    <location>
        <begin position="105"/>
        <end position="124"/>
    </location>
</feature>
<dbReference type="InterPro" id="IPR036457">
    <property type="entry name" value="PPM-type-like_dom_sf"/>
</dbReference>
<evidence type="ECO:0000256" key="1">
    <source>
        <dbReference type="ARBA" id="ARBA00022801"/>
    </source>
</evidence>
<gene>
    <name evidence="4" type="ORF">FB458_0151</name>
</gene>
<dbReference type="Pfam" id="PF07228">
    <property type="entry name" value="SpoIIE"/>
    <property type="match status" value="1"/>
</dbReference>
<dbReference type="InterPro" id="IPR052016">
    <property type="entry name" value="Bact_Sigma-Reg"/>
</dbReference>
<evidence type="ECO:0000256" key="2">
    <source>
        <dbReference type="SAM" id="Phobius"/>
    </source>
</evidence>
<keyword evidence="2" id="KW-1133">Transmembrane helix</keyword>
<dbReference type="Proteomes" id="UP000317893">
    <property type="component" value="Unassembled WGS sequence"/>
</dbReference>
<feature type="transmembrane region" description="Helical" evidence="2">
    <location>
        <begin position="77"/>
        <end position="100"/>
    </location>
</feature>
<keyword evidence="2" id="KW-0812">Transmembrane</keyword>
<organism evidence="4 5">
    <name type="scientific">Lapillicoccus jejuensis</name>
    <dbReference type="NCBI Taxonomy" id="402171"/>
    <lineage>
        <taxon>Bacteria</taxon>
        <taxon>Bacillati</taxon>
        <taxon>Actinomycetota</taxon>
        <taxon>Actinomycetes</taxon>
        <taxon>Micrococcales</taxon>
        <taxon>Intrasporangiaceae</taxon>
        <taxon>Lapillicoccus</taxon>
    </lineage>
</organism>
<evidence type="ECO:0000313" key="5">
    <source>
        <dbReference type="Proteomes" id="UP000317893"/>
    </source>
</evidence>
<reference evidence="4 5" key="1">
    <citation type="submission" date="2019-06" db="EMBL/GenBank/DDBJ databases">
        <title>Sequencing the genomes of 1000 actinobacteria strains.</title>
        <authorList>
            <person name="Klenk H.-P."/>
        </authorList>
    </citation>
    <scope>NUCLEOTIDE SEQUENCE [LARGE SCALE GENOMIC DNA]</scope>
    <source>
        <strain evidence="4 5">DSM 18607</strain>
    </source>
</reference>
<comment type="caution">
    <text evidence="4">The sequence shown here is derived from an EMBL/GenBank/DDBJ whole genome shotgun (WGS) entry which is preliminary data.</text>
</comment>
<evidence type="ECO:0000259" key="3">
    <source>
        <dbReference type="SMART" id="SM00331"/>
    </source>
</evidence>
<evidence type="ECO:0000313" key="4">
    <source>
        <dbReference type="EMBL" id="TQJ07102.1"/>
    </source>
</evidence>
<dbReference type="EMBL" id="VFMN01000001">
    <property type="protein sequence ID" value="TQJ07102.1"/>
    <property type="molecule type" value="Genomic_DNA"/>
</dbReference>
<dbReference type="InterPro" id="IPR001932">
    <property type="entry name" value="PPM-type_phosphatase-like_dom"/>
</dbReference>
<keyword evidence="2" id="KW-0472">Membrane</keyword>
<dbReference type="OrthoDB" id="4935951at2"/>
<feature type="domain" description="PPM-type phosphatase" evidence="3">
    <location>
        <begin position="163"/>
        <end position="372"/>
    </location>
</feature>
<dbReference type="AlphaFoldDB" id="A0A542DVI2"/>
<dbReference type="RefSeq" id="WP_141845895.1">
    <property type="nucleotide sequence ID" value="NZ_BAAAPR010000018.1"/>
</dbReference>
<feature type="transmembrane region" description="Helical" evidence="2">
    <location>
        <begin position="37"/>
        <end position="57"/>
    </location>
</feature>
<sequence length="373" mass="39330">MATGDVPVAHAPVRARRRLPTLGLTWRRLSYHPVARGMAFLALGLGMLVLGLLRASTVPPSSYAPVVLVAALYLQPYWMALVAGTFALELVMLTAVTSLLRGASIASWVALVANLLVIGLAWGASAARARVGVEGHRGESMFVDLRDRLRALGELPTLPGGWHAEAAVESAYGQSFSGDFVVATMKNQDELEVVLVDVSGKGVQAGTRSLLLSGALGGLLGETSPQRFLGAANDYLLQREWEEGFATAVHVSLDLRTGAYDIGTAGHPAAVQFHAGSARWSVLSGTSGPVLGVVEGPHFERIGGRLGRGDALVLYTDGVVESRSRDLSAGVDRMLGAAERLVTTGFEGGARRLTASAREGESDDRAVVVVWRD</sequence>